<reference evidence="6 7" key="1">
    <citation type="submission" date="2020-08" db="EMBL/GenBank/DDBJ databases">
        <title>Genomic Encyclopedia of Type Strains, Phase IV (KMG-IV): sequencing the most valuable type-strain genomes for metagenomic binning, comparative biology and taxonomic classification.</title>
        <authorList>
            <person name="Goeker M."/>
        </authorList>
    </citation>
    <scope>NUCLEOTIDE SEQUENCE [LARGE SCALE GENOMIC DNA]</scope>
    <source>
        <strain evidence="6 7">DSM 21458</strain>
    </source>
</reference>
<dbReference type="Pfam" id="PF01272">
    <property type="entry name" value="GreA_GreB"/>
    <property type="match status" value="1"/>
</dbReference>
<feature type="domain" description="Transcription elongation factor GreA/GreB N-terminal" evidence="5">
    <location>
        <begin position="6"/>
        <end position="74"/>
    </location>
</feature>
<feature type="coiled-coil region" evidence="3">
    <location>
        <begin position="12"/>
        <end position="75"/>
    </location>
</feature>
<keyword evidence="6" id="KW-0251">Elongation factor</keyword>
<dbReference type="SUPFAM" id="SSF54534">
    <property type="entry name" value="FKBP-like"/>
    <property type="match status" value="1"/>
</dbReference>
<dbReference type="GO" id="GO:0006354">
    <property type="term" value="P:DNA-templated transcription elongation"/>
    <property type="evidence" value="ECO:0007669"/>
    <property type="project" value="TreeGrafter"/>
</dbReference>
<feature type="domain" description="Transcription elongation factor GreA/GreB C-terminal" evidence="4">
    <location>
        <begin position="82"/>
        <end position="160"/>
    </location>
</feature>
<dbReference type="PANTHER" id="PTHR30437:SF4">
    <property type="entry name" value="TRANSCRIPTION ELONGATION FACTOR GREA"/>
    <property type="match status" value="1"/>
</dbReference>
<keyword evidence="1" id="KW-0805">Transcription regulation</keyword>
<gene>
    <name evidence="6" type="ORF">HNR42_001486</name>
</gene>
<organism evidence="6 7">
    <name type="scientific">Deinobacterium chartae</name>
    <dbReference type="NCBI Taxonomy" id="521158"/>
    <lineage>
        <taxon>Bacteria</taxon>
        <taxon>Thermotogati</taxon>
        <taxon>Deinococcota</taxon>
        <taxon>Deinococci</taxon>
        <taxon>Deinococcales</taxon>
        <taxon>Deinococcaceae</taxon>
        <taxon>Deinobacterium</taxon>
    </lineage>
</organism>
<dbReference type="RefSeq" id="WP_183986094.1">
    <property type="nucleotide sequence ID" value="NZ_JACHHG010000004.1"/>
</dbReference>
<keyword evidence="2" id="KW-0804">Transcription</keyword>
<dbReference type="PIRSF" id="PIRSF006092">
    <property type="entry name" value="GreA_GreB"/>
    <property type="match status" value="1"/>
</dbReference>
<dbReference type="PANTHER" id="PTHR30437">
    <property type="entry name" value="TRANSCRIPTION ELONGATION FACTOR GREA"/>
    <property type="match status" value="1"/>
</dbReference>
<sequence length="160" mass="17905">MAREIKLTQEGFDRLRRTLEQEQTRLIEATRNLQLQMEASDDYEDNGLEEAKREKMAIEMRIEELEDTLARATIIAGSGDAETAGLGALIVLHDEKTGKEMKVQLVSAPEASVLGGSLPRISEDSPVGLQLMGRKIGESFVVNLDEGRRQLKYRVVSIEY</sequence>
<dbReference type="GO" id="GO:0003746">
    <property type="term" value="F:translation elongation factor activity"/>
    <property type="evidence" value="ECO:0007669"/>
    <property type="project" value="UniProtKB-KW"/>
</dbReference>
<evidence type="ECO:0000256" key="1">
    <source>
        <dbReference type="ARBA" id="ARBA00023015"/>
    </source>
</evidence>
<dbReference type="InterPro" id="IPR023459">
    <property type="entry name" value="Tscrpt_elong_fac_GreA/B_fam"/>
</dbReference>
<accession>A0A841HYU4</accession>
<dbReference type="InterPro" id="IPR036805">
    <property type="entry name" value="Tscrpt_elong_fac_GreA/B_N_sf"/>
</dbReference>
<dbReference type="GO" id="GO:0032784">
    <property type="term" value="P:regulation of DNA-templated transcription elongation"/>
    <property type="evidence" value="ECO:0007669"/>
    <property type="project" value="InterPro"/>
</dbReference>
<dbReference type="EMBL" id="JACHHG010000004">
    <property type="protein sequence ID" value="MBB6098063.1"/>
    <property type="molecule type" value="Genomic_DNA"/>
</dbReference>
<comment type="caution">
    <text evidence="6">The sequence shown here is derived from an EMBL/GenBank/DDBJ whole genome shotgun (WGS) entry which is preliminary data.</text>
</comment>
<protein>
    <submittedName>
        <fullName evidence="6">Transcription elongation factor GreA</fullName>
    </submittedName>
</protein>
<dbReference type="AlphaFoldDB" id="A0A841HYU4"/>
<evidence type="ECO:0000256" key="3">
    <source>
        <dbReference type="SAM" id="Coils"/>
    </source>
</evidence>
<proteinExistence type="predicted"/>
<keyword evidence="3" id="KW-0175">Coiled coil</keyword>
<dbReference type="InterPro" id="IPR001437">
    <property type="entry name" value="Tscrpt_elong_fac_GreA/B_C"/>
</dbReference>
<dbReference type="GO" id="GO:0003677">
    <property type="term" value="F:DNA binding"/>
    <property type="evidence" value="ECO:0007669"/>
    <property type="project" value="InterPro"/>
</dbReference>
<dbReference type="GO" id="GO:0070063">
    <property type="term" value="F:RNA polymerase binding"/>
    <property type="evidence" value="ECO:0007669"/>
    <property type="project" value="InterPro"/>
</dbReference>
<evidence type="ECO:0000313" key="6">
    <source>
        <dbReference type="EMBL" id="MBB6098063.1"/>
    </source>
</evidence>
<evidence type="ECO:0000259" key="4">
    <source>
        <dbReference type="Pfam" id="PF01272"/>
    </source>
</evidence>
<dbReference type="Gene3D" id="3.10.50.30">
    <property type="entry name" value="Transcription elongation factor, GreA/GreB, C-terminal domain"/>
    <property type="match status" value="1"/>
</dbReference>
<evidence type="ECO:0000256" key="2">
    <source>
        <dbReference type="ARBA" id="ARBA00023163"/>
    </source>
</evidence>
<evidence type="ECO:0000259" key="5">
    <source>
        <dbReference type="Pfam" id="PF03449"/>
    </source>
</evidence>
<name>A0A841HYU4_9DEIO</name>
<keyword evidence="6" id="KW-0648">Protein biosynthesis</keyword>
<keyword evidence="7" id="KW-1185">Reference proteome</keyword>
<dbReference type="Proteomes" id="UP000569951">
    <property type="component" value="Unassembled WGS sequence"/>
</dbReference>
<dbReference type="Gene3D" id="1.10.287.180">
    <property type="entry name" value="Transcription elongation factor, GreA/GreB, N-terminal domain"/>
    <property type="match status" value="1"/>
</dbReference>
<dbReference type="Pfam" id="PF03449">
    <property type="entry name" value="GreA_GreB_N"/>
    <property type="match status" value="1"/>
</dbReference>
<dbReference type="InterPro" id="IPR022691">
    <property type="entry name" value="Tscrpt_elong_fac_GreA/B_N"/>
</dbReference>
<dbReference type="InterPro" id="IPR036953">
    <property type="entry name" value="GreA/GreB_C_sf"/>
</dbReference>
<dbReference type="SUPFAM" id="SSF46557">
    <property type="entry name" value="GreA transcript cleavage protein, N-terminal domain"/>
    <property type="match status" value="1"/>
</dbReference>
<evidence type="ECO:0000313" key="7">
    <source>
        <dbReference type="Proteomes" id="UP000569951"/>
    </source>
</evidence>